<dbReference type="Proteomes" id="UP000523821">
    <property type="component" value="Unassembled WGS sequence"/>
</dbReference>
<keyword evidence="2" id="KW-0808">Transferase</keyword>
<feature type="domain" description="GST N-terminal" evidence="1">
    <location>
        <begin position="1"/>
        <end position="88"/>
    </location>
</feature>
<accession>A0A7W9CU76</accession>
<dbReference type="AlphaFoldDB" id="A0A7W9CU76"/>
<name>A0A7W9CU76_9HYPH</name>
<dbReference type="Gene3D" id="3.40.30.10">
    <property type="entry name" value="Glutaredoxin"/>
    <property type="match status" value="1"/>
</dbReference>
<dbReference type="GO" id="GO:0016034">
    <property type="term" value="F:maleylacetoacetate isomerase activity"/>
    <property type="evidence" value="ECO:0007669"/>
    <property type="project" value="TreeGrafter"/>
</dbReference>
<dbReference type="InterPro" id="IPR036282">
    <property type="entry name" value="Glutathione-S-Trfase_C_sf"/>
</dbReference>
<dbReference type="GO" id="GO:0004364">
    <property type="term" value="F:glutathione transferase activity"/>
    <property type="evidence" value="ECO:0007669"/>
    <property type="project" value="UniProtKB-EC"/>
</dbReference>
<dbReference type="RefSeq" id="WP_183853266.1">
    <property type="nucleotide sequence ID" value="NZ_JACHOO010000002.1"/>
</dbReference>
<dbReference type="Pfam" id="PF13409">
    <property type="entry name" value="GST_N_2"/>
    <property type="match status" value="1"/>
</dbReference>
<dbReference type="InterPro" id="IPR004045">
    <property type="entry name" value="Glutathione_S-Trfase_N"/>
</dbReference>
<dbReference type="EMBL" id="JACHOO010000002">
    <property type="protein sequence ID" value="MBB5752000.1"/>
    <property type="molecule type" value="Genomic_DNA"/>
</dbReference>
<dbReference type="PANTHER" id="PTHR42673:SF4">
    <property type="entry name" value="MALEYLACETOACETATE ISOMERASE"/>
    <property type="match status" value="1"/>
</dbReference>
<keyword evidence="3" id="KW-1185">Reference proteome</keyword>
<organism evidence="2 3">
    <name type="scientific">Prosthecomicrobium pneumaticum</name>
    <dbReference type="NCBI Taxonomy" id="81895"/>
    <lineage>
        <taxon>Bacteria</taxon>
        <taxon>Pseudomonadati</taxon>
        <taxon>Pseudomonadota</taxon>
        <taxon>Alphaproteobacteria</taxon>
        <taxon>Hyphomicrobiales</taxon>
        <taxon>Kaistiaceae</taxon>
        <taxon>Prosthecomicrobium</taxon>
    </lineage>
</organism>
<dbReference type="SUPFAM" id="SSF47616">
    <property type="entry name" value="GST C-terminal domain-like"/>
    <property type="match status" value="1"/>
</dbReference>
<dbReference type="Gene3D" id="1.20.1050.10">
    <property type="match status" value="1"/>
</dbReference>
<dbReference type="GO" id="GO:0006749">
    <property type="term" value="P:glutathione metabolic process"/>
    <property type="evidence" value="ECO:0007669"/>
    <property type="project" value="TreeGrafter"/>
</dbReference>
<sequence>MTDFTLVVGSREWSSWSLRPYFAICHTPAAFDVTLIALRTPETAARIRSVSPSGFVPLLIDRRFATPLKVWDSLAICEYLAECFPQAQLWPADPAARAVARSVSAEMHSGFRALRTNLPMDLFAEKPGVGLDAEGVADDIARIETLWRDCRTAYGAAGPYLFGAPTIADAMFAPVASRFRTYRPALGEIAAAYVETLLADPAFRDWETAARRESHISQA</sequence>
<evidence type="ECO:0000259" key="1">
    <source>
        <dbReference type="PROSITE" id="PS50404"/>
    </source>
</evidence>
<dbReference type="EC" id="2.5.1.18" evidence="2"/>
<evidence type="ECO:0000313" key="3">
    <source>
        <dbReference type="Proteomes" id="UP000523821"/>
    </source>
</evidence>
<gene>
    <name evidence="2" type="ORF">GGQ63_001052</name>
</gene>
<dbReference type="PANTHER" id="PTHR42673">
    <property type="entry name" value="MALEYLACETOACETATE ISOMERASE"/>
    <property type="match status" value="1"/>
</dbReference>
<dbReference type="GO" id="GO:0006559">
    <property type="term" value="P:L-phenylalanine catabolic process"/>
    <property type="evidence" value="ECO:0007669"/>
    <property type="project" value="TreeGrafter"/>
</dbReference>
<proteinExistence type="predicted"/>
<dbReference type="InterPro" id="IPR036249">
    <property type="entry name" value="Thioredoxin-like_sf"/>
</dbReference>
<protein>
    <submittedName>
        <fullName evidence="2">Glutathione S-transferase</fullName>
        <ecNumber evidence="2">2.5.1.18</ecNumber>
    </submittedName>
</protein>
<dbReference type="SUPFAM" id="SSF52833">
    <property type="entry name" value="Thioredoxin-like"/>
    <property type="match status" value="1"/>
</dbReference>
<comment type="caution">
    <text evidence="2">The sequence shown here is derived from an EMBL/GenBank/DDBJ whole genome shotgun (WGS) entry which is preliminary data.</text>
</comment>
<evidence type="ECO:0000313" key="2">
    <source>
        <dbReference type="EMBL" id="MBB5752000.1"/>
    </source>
</evidence>
<reference evidence="2 3" key="1">
    <citation type="submission" date="2020-08" db="EMBL/GenBank/DDBJ databases">
        <title>Genomic Encyclopedia of Type Strains, Phase IV (KMG-IV): sequencing the most valuable type-strain genomes for metagenomic binning, comparative biology and taxonomic classification.</title>
        <authorList>
            <person name="Goeker M."/>
        </authorList>
    </citation>
    <scope>NUCLEOTIDE SEQUENCE [LARGE SCALE GENOMIC DNA]</scope>
    <source>
        <strain evidence="2 3">DSM 16268</strain>
    </source>
</reference>
<dbReference type="PROSITE" id="PS50404">
    <property type="entry name" value="GST_NTER"/>
    <property type="match status" value="1"/>
</dbReference>
<dbReference type="CDD" id="cd03194">
    <property type="entry name" value="GST_C_3"/>
    <property type="match status" value="1"/>
</dbReference>